<reference evidence="1" key="1">
    <citation type="submission" date="2020-02" db="EMBL/GenBank/DDBJ databases">
        <authorList>
            <person name="Meier V. D."/>
        </authorList>
    </citation>
    <scope>NUCLEOTIDE SEQUENCE</scope>
    <source>
        <strain evidence="1">AVDCRST_MAG07</strain>
    </source>
</reference>
<gene>
    <name evidence="1" type="ORF">AVDCRST_MAG07-519</name>
</gene>
<organism evidence="1">
    <name type="scientific">uncultured Frankineae bacterium</name>
    <dbReference type="NCBI Taxonomy" id="437475"/>
    <lineage>
        <taxon>Bacteria</taxon>
        <taxon>Bacillati</taxon>
        <taxon>Actinomycetota</taxon>
        <taxon>Actinomycetes</taxon>
        <taxon>Frankiales</taxon>
        <taxon>environmental samples</taxon>
    </lineage>
</organism>
<proteinExistence type="predicted"/>
<name>A0A6J4KNA6_9ACTN</name>
<accession>A0A6J4KNA6</accession>
<evidence type="ECO:0000313" key="1">
    <source>
        <dbReference type="EMBL" id="CAA9310584.1"/>
    </source>
</evidence>
<dbReference type="EMBL" id="CADCUB010000026">
    <property type="protein sequence ID" value="CAA9310584.1"/>
    <property type="molecule type" value="Genomic_DNA"/>
</dbReference>
<sequence>MAKALFGHVANGTDLRLVDEVRRLRARVTDLETQLVRLRSAHDELVASVTVDDDIRMLTLDDEPALT</sequence>
<protein>
    <submittedName>
        <fullName evidence="1">Uncharacterized protein</fullName>
    </submittedName>
</protein>
<dbReference type="AlphaFoldDB" id="A0A6J4KNA6"/>